<dbReference type="AlphaFoldDB" id="A0A1M4V5S2"/>
<feature type="transmembrane region" description="Helical" evidence="1">
    <location>
        <begin position="44"/>
        <end position="70"/>
    </location>
</feature>
<accession>A0A1M4V5S2</accession>
<dbReference type="Gene3D" id="1.10.1760.20">
    <property type="match status" value="1"/>
</dbReference>
<evidence type="ECO:0008006" key="4">
    <source>
        <dbReference type="Google" id="ProtNLM"/>
    </source>
</evidence>
<name>A0A1M4V5S2_9FIRM</name>
<keyword evidence="1" id="KW-0472">Membrane</keyword>
<evidence type="ECO:0000313" key="2">
    <source>
        <dbReference type="EMBL" id="SHE64279.1"/>
    </source>
</evidence>
<feature type="transmembrane region" description="Helical" evidence="1">
    <location>
        <begin position="110"/>
        <end position="131"/>
    </location>
</feature>
<proteinExistence type="predicted"/>
<evidence type="ECO:0000313" key="3">
    <source>
        <dbReference type="Proteomes" id="UP000184114"/>
    </source>
</evidence>
<feature type="transmembrane region" description="Helical" evidence="1">
    <location>
        <begin position="12"/>
        <end position="32"/>
    </location>
</feature>
<keyword evidence="1" id="KW-0812">Transmembrane</keyword>
<feature type="transmembrane region" description="Helical" evidence="1">
    <location>
        <begin position="76"/>
        <end position="98"/>
    </location>
</feature>
<dbReference type="InterPro" id="IPR024529">
    <property type="entry name" value="ECF_trnsprt_substrate-spec"/>
</dbReference>
<dbReference type="STRING" id="1123404.SAMN02745784_01361"/>
<feature type="transmembrane region" description="Helical" evidence="1">
    <location>
        <begin position="137"/>
        <end position="159"/>
    </location>
</feature>
<dbReference type="GO" id="GO:0022857">
    <property type="term" value="F:transmembrane transporter activity"/>
    <property type="evidence" value="ECO:0007669"/>
    <property type="project" value="InterPro"/>
</dbReference>
<keyword evidence="1" id="KW-1133">Transmembrane helix</keyword>
<dbReference type="Pfam" id="PF12822">
    <property type="entry name" value="ECF_trnsprt"/>
    <property type="match status" value="1"/>
</dbReference>
<evidence type="ECO:0000256" key="1">
    <source>
        <dbReference type="SAM" id="Phobius"/>
    </source>
</evidence>
<sequence length="175" mass="19095">MYEKNNTRKLVIAGVLLAIGIIVPTIFHTTGIPGNVFLPMHIPVLIGGFLLPPYLALILGMLTPILNSLITGMPPLFPMTVIMIFELGIYGLVTSILYRKLKMPSVISLIVSMISGRIMAGFVVFILAAFFEVKMDPMFFIIGGVTTAIPGIIIQLILVPSLVYSIVKYTTIDLD</sequence>
<gene>
    <name evidence="2" type="ORF">SAMN02745784_01361</name>
</gene>
<protein>
    <recommendedName>
        <fullName evidence="4">Niacin transporter</fullName>
    </recommendedName>
</protein>
<dbReference type="EMBL" id="FQTY01000004">
    <property type="protein sequence ID" value="SHE64279.1"/>
    <property type="molecule type" value="Genomic_DNA"/>
</dbReference>
<dbReference type="RefSeq" id="WP_072974603.1">
    <property type="nucleotide sequence ID" value="NZ_FQTY01000004.1"/>
</dbReference>
<dbReference type="Proteomes" id="UP000184114">
    <property type="component" value="Unassembled WGS sequence"/>
</dbReference>
<dbReference type="GeneID" id="90995722"/>
<organism evidence="2 3">
    <name type="scientific">Tissierella praeacuta DSM 18095</name>
    <dbReference type="NCBI Taxonomy" id="1123404"/>
    <lineage>
        <taxon>Bacteria</taxon>
        <taxon>Bacillati</taxon>
        <taxon>Bacillota</taxon>
        <taxon>Tissierellia</taxon>
        <taxon>Tissierellales</taxon>
        <taxon>Tissierellaceae</taxon>
        <taxon>Tissierella</taxon>
    </lineage>
</organism>
<reference evidence="3" key="1">
    <citation type="submission" date="2016-11" db="EMBL/GenBank/DDBJ databases">
        <authorList>
            <person name="Varghese N."/>
            <person name="Submissions S."/>
        </authorList>
    </citation>
    <scope>NUCLEOTIDE SEQUENCE [LARGE SCALE GENOMIC DNA]</scope>
    <source>
        <strain evidence="3">DSM 18095</strain>
    </source>
</reference>
<keyword evidence="3" id="KW-1185">Reference proteome</keyword>